<reference evidence="13 14" key="1">
    <citation type="submission" date="2023-03" db="EMBL/GenBank/DDBJ databases">
        <title>Complete genome sequence of Tepidibacter sp. SWIR-1, isolated from a deep-sea hydrothermal vent.</title>
        <authorList>
            <person name="Li X."/>
        </authorList>
    </citation>
    <scope>NUCLEOTIDE SEQUENCE [LARGE SCALE GENOMIC DNA]</scope>
    <source>
        <strain evidence="13 14">SWIR-1</strain>
    </source>
</reference>
<dbReference type="InterPro" id="IPR027417">
    <property type="entry name" value="P-loop_NTPase"/>
</dbReference>
<dbReference type="InterPro" id="IPR012763">
    <property type="entry name" value="DNA_pol_III_sug/sutau_N"/>
</dbReference>
<keyword evidence="10" id="KW-0239">DNA-directed DNA polymerase</keyword>
<dbReference type="Proteomes" id="UP001222800">
    <property type="component" value="Chromosome"/>
</dbReference>
<dbReference type="InterPro" id="IPR050238">
    <property type="entry name" value="DNA_Rep/Repair_Clamp_Loader"/>
</dbReference>
<dbReference type="Gene3D" id="3.40.50.300">
    <property type="entry name" value="P-loop containing nucleotide triphosphate hydrolases"/>
    <property type="match status" value="1"/>
</dbReference>
<evidence type="ECO:0000256" key="9">
    <source>
        <dbReference type="ARBA" id="ARBA00022840"/>
    </source>
</evidence>
<keyword evidence="7" id="KW-0547">Nucleotide-binding</keyword>
<sequence length="541" mass="62139">MHKALYRVYRPLKFEDVIGQEHITKTIKNQIDNNSIAHAYLFSGTRGTGKTSTAKIFARAVNCINPEDHEPCNECEICKGILNDSIMDVIEIDAASNNGVDDIRELRENVKYPPTKGKYKVYIIDEVHMLSQGAFNALLKTLEEPPYYIIFILATTEAHKIPATILSRCQKYDFKRVKVDDIVTRMKKICDDLDIQVEEKALNLIARNAGGALRDALSILDQCVSYSEDEIKYSDVVNLLGTVNIDFLFDMSKYIIEEDTKQALELLNELIICGKDIKHFLTDLIDHFRNLMVCKVSHELYEIINLPVETIDLLKNQADGIDLNSIIEIINLLSETQNNIKYSSNPRISLEITIMKLSQPVLKLDDDSIINRIQNIENVIKNGVSISRNDNNIENKNNISRNRSIKNEPQVQKTKKPKNPDVLEIENSWMQILEYMKNDKQMSIQAMLKEINDFEMENNTLIMLVDDNFKFIKDRLNRDEEKSYIKSVINNITGQNINIKIELKSNMVNNSTNDQEDEGIKILENVFPKEMIQVKDSIKET</sequence>
<dbReference type="InterPro" id="IPR008921">
    <property type="entry name" value="DNA_pol3_clamp-load_cplx_C"/>
</dbReference>
<keyword evidence="6" id="KW-0479">Metal-binding</keyword>
<evidence type="ECO:0000256" key="11">
    <source>
        <dbReference type="ARBA" id="ARBA00049244"/>
    </source>
</evidence>
<dbReference type="InterPro" id="IPR045085">
    <property type="entry name" value="HLD_clamp_pol_III_gamma_tau"/>
</dbReference>
<dbReference type="InterPro" id="IPR005790">
    <property type="entry name" value="DNA_polIII_delta"/>
</dbReference>
<evidence type="ECO:0000256" key="10">
    <source>
        <dbReference type="ARBA" id="ARBA00022932"/>
    </source>
</evidence>
<keyword evidence="8" id="KW-0862">Zinc</keyword>
<evidence type="ECO:0000313" key="14">
    <source>
        <dbReference type="Proteomes" id="UP001222800"/>
    </source>
</evidence>
<dbReference type="Pfam" id="PF13177">
    <property type="entry name" value="DNA_pol3_delta2"/>
    <property type="match status" value="1"/>
</dbReference>
<evidence type="ECO:0000259" key="12">
    <source>
        <dbReference type="SMART" id="SM00382"/>
    </source>
</evidence>
<keyword evidence="4 13" id="KW-0548">Nucleotidyltransferase</keyword>
<gene>
    <name evidence="13" type="primary">dnaX</name>
    <name evidence="13" type="ORF">P4S50_18575</name>
</gene>
<comment type="catalytic activity">
    <reaction evidence="11">
        <text>DNA(n) + a 2'-deoxyribonucleoside 5'-triphosphate = DNA(n+1) + diphosphate</text>
        <dbReference type="Rhea" id="RHEA:22508"/>
        <dbReference type="Rhea" id="RHEA-COMP:17339"/>
        <dbReference type="Rhea" id="RHEA-COMP:17340"/>
        <dbReference type="ChEBI" id="CHEBI:33019"/>
        <dbReference type="ChEBI" id="CHEBI:61560"/>
        <dbReference type="ChEBI" id="CHEBI:173112"/>
        <dbReference type="EC" id="2.7.7.7"/>
    </reaction>
</comment>
<evidence type="ECO:0000256" key="5">
    <source>
        <dbReference type="ARBA" id="ARBA00022705"/>
    </source>
</evidence>
<keyword evidence="5" id="KW-0235">DNA replication</keyword>
<dbReference type="Gene3D" id="1.20.272.10">
    <property type="match status" value="1"/>
</dbReference>
<accession>A0ABY8EBK1</accession>
<dbReference type="PANTHER" id="PTHR11669">
    <property type="entry name" value="REPLICATION FACTOR C / DNA POLYMERASE III GAMMA-TAU SUBUNIT"/>
    <property type="match status" value="1"/>
</dbReference>
<dbReference type="NCBIfam" id="NF004046">
    <property type="entry name" value="PRK05563.1"/>
    <property type="match status" value="1"/>
</dbReference>
<dbReference type="EMBL" id="CP120733">
    <property type="protein sequence ID" value="WFD10327.1"/>
    <property type="molecule type" value="Genomic_DNA"/>
</dbReference>
<evidence type="ECO:0000256" key="6">
    <source>
        <dbReference type="ARBA" id="ARBA00022723"/>
    </source>
</evidence>
<comment type="similarity">
    <text evidence="1">Belongs to the DnaX/STICHEL family.</text>
</comment>
<protein>
    <recommendedName>
        <fullName evidence="2">DNA-directed DNA polymerase</fullName>
        <ecNumber evidence="2">2.7.7.7</ecNumber>
    </recommendedName>
</protein>
<dbReference type="NCBIfam" id="TIGR01128">
    <property type="entry name" value="holA"/>
    <property type="match status" value="1"/>
</dbReference>
<organism evidence="13 14">
    <name type="scientific">Tepidibacter hydrothermalis</name>
    <dbReference type="NCBI Taxonomy" id="3036126"/>
    <lineage>
        <taxon>Bacteria</taxon>
        <taxon>Bacillati</taxon>
        <taxon>Bacillota</taxon>
        <taxon>Clostridia</taxon>
        <taxon>Peptostreptococcales</taxon>
        <taxon>Peptostreptococcaceae</taxon>
        <taxon>Tepidibacter</taxon>
    </lineage>
</organism>
<keyword evidence="9" id="KW-0067">ATP-binding</keyword>
<dbReference type="InterPro" id="IPR022754">
    <property type="entry name" value="DNA_pol_III_gamma-3"/>
</dbReference>
<dbReference type="SMART" id="SM00382">
    <property type="entry name" value="AAA"/>
    <property type="match status" value="1"/>
</dbReference>
<evidence type="ECO:0000256" key="1">
    <source>
        <dbReference type="ARBA" id="ARBA00006360"/>
    </source>
</evidence>
<evidence type="ECO:0000256" key="3">
    <source>
        <dbReference type="ARBA" id="ARBA00022679"/>
    </source>
</evidence>
<evidence type="ECO:0000256" key="2">
    <source>
        <dbReference type="ARBA" id="ARBA00012417"/>
    </source>
</evidence>
<dbReference type="NCBIfam" id="TIGR02397">
    <property type="entry name" value="dnaX_nterm"/>
    <property type="match status" value="1"/>
</dbReference>
<dbReference type="Pfam" id="PF22608">
    <property type="entry name" value="DNAX_ATPase_lid"/>
    <property type="match status" value="1"/>
</dbReference>
<dbReference type="PANTHER" id="PTHR11669:SF0">
    <property type="entry name" value="PROTEIN STICHEL-LIKE 2"/>
    <property type="match status" value="1"/>
</dbReference>
<dbReference type="SUPFAM" id="SSF52540">
    <property type="entry name" value="P-loop containing nucleoside triphosphate hydrolases"/>
    <property type="match status" value="1"/>
</dbReference>
<dbReference type="CDD" id="cd00009">
    <property type="entry name" value="AAA"/>
    <property type="match status" value="1"/>
</dbReference>
<dbReference type="CDD" id="cd18137">
    <property type="entry name" value="HLD_clamp_pol_III_gamma_tau"/>
    <property type="match status" value="1"/>
</dbReference>
<dbReference type="Pfam" id="PF12169">
    <property type="entry name" value="DNA_pol3_gamma3"/>
    <property type="match status" value="1"/>
</dbReference>
<dbReference type="InterPro" id="IPR003593">
    <property type="entry name" value="AAA+_ATPase"/>
</dbReference>
<feature type="domain" description="AAA+ ATPase" evidence="12">
    <location>
        <begin position="36"/>
        <end position="178"/>
    </location>
</feature>
<dbReference type="RefSeq" id="WP_277732302.1">
    <property type="nucleotide sequence ID" value="NZ_CP120733.1"/>
</dbReference>
<evidence type="ECO:0000256" key="4">
    <source>
        <dbReference type="ARBA" id="ARBA00022695"/>
    </source>
</evidence>
<evidence type="ECO:0000313" key="13">
    <source>
        <dbReference type="EMBL" id="WFD10327.1"/>
    </source>
</evidence>
<keyword evidence="3 13" id="KW-0808">Transferase</keyword>
<dbReference type="InterPro" id="IPR048448">
    <property type="entry name" value="DnaX-like_C"/>
</dbReference>
<dbReference type="EC" id="2.7.7.7" evidence="2"/>
<dbReference type="Gene3D" id="1.10.8.60">
    <property type="match status" value="1"/>
</dbReference>
<dbReference type="SUPFAM" id="SSF48019">
    <property type="entry name" value="post-AAA+ oligomerization domain-like"/>
    <property type="match status" value="1"/>
</dbReference>
<evidence type="ECO:0000256" key="8">
    <source>
        <dbReference type="ARBA" id="ARBA00022833"/>
    </source>
</evidence>
<dbReference type="GO" id="GO:0003887">
    <property type="term" value="F:DNA-directed DNA polymerase activity"/>
    <property type="evidence" value="ECO:0007669"/>
    <property type="project" value="UniProtKB-EC"/>
</dbReference>
<evidence type="ECO:0000256" key="7">
    <source>
        <dbReference type="ARBA" id="ARBA00022741"/>
    </source>
</evidence>
<dbReference type="Pfam" id="PF20964">
    <property type="entry name" value="DnaX_C"/>
    <property type="match status" value="1"/>
</dbReference>
<name>A0ABY8EBK1_9FIRM</name>
<keyword evidence="14" id="KW-1185">Reference proteome</keyword>
<proteinExistence type="inferred from homology"/>